<comment type="caution">
    <text evidence="1">The sequence shown here is derived from an EMBL/GenBank/DDBJ whole genome shotgun (WGS) entry which is preliminary data.</text>
</comment>
<organism evidence="1 2">
    <name type="scientific">Caerostris extrusa</name>
    <name type="common">Bark spider</name>
    <name type="synonym">Caerostris bankana</name>
    <dbReference type="NCBI Taxonomy" id="172846"/>
    <lineage>
        <taxon>Eukaryota</taxon>
        <taxon>Metazoa</taxon>
        <taxon>Ecdysozoa</taxon>
        <taxon>Arthropoda</taxon>
        <taxon>Chelicerata</taxon>
        <taxon>Arachnida</taxon>
        <taxon>Araneae</taxon>
        <taxon>Araneomorphae</taxon>
        <taxon>Entelegynae</taxon>
        <taxon>Araneoidea</taxon>
        <taxon>Araneidae</taxon>
        <taxon>Caerostris</taxon>
    </lineage>
</organism>
<gene>
    <name evidence="1" type="ORF">CEXT_190201</name>
</gene>
<evidence type="ECO:0000313" key="1">
    <source>
        <dbReference type="EMBL" id="GIY19893.1"/>
    </source>
</evidence>
<sequence>MEYPSNVRNCLPNLFYSSYVLQYIAGPLFRVIGGGFKINSYFERERSFYDAGFVPPAVPNKKPTESGHLRLKRTCPEHRSLPILLWICSLPEAQNAFVNKSLSRNFVECLYLSTSGLLVGLI</sequence>
<proteinExistence type="predicted"/>
<reference evidence="1 2" key="1">
    <citation type="submission" date="2021-06" db="EMBL/GenBank/DDBJ databases">
        <title>Caerostris extrusa draft genome.</title>
        <authorList>
            <person name="Kono N."/>
            <person name="Arakawa K."/>
        </authorList>
    </citation>
    <scope>NUCLEOTIDE SEQUENCE [LARGE SCALE GENOMIC DNA]</scope>
</reference>
<dbReference type="Proteomes" id="UP001054945">
    <property type="component" value="Unassembled WGS sequence"/>
</dbReference>
<protein>
    <submittedName>
        <fullName evidence="1">Uncharacterized protein</fullName>
    </submittedName>
</protein>
<name>A0AAV4RIP3_CAEEX</name>
<accession>A0AAV4RIP3</accession>
<dbReference type="AlphaFoldDB" id="A0AAV4RIP3"/>
<dbReference type="EMBL" id="BPLR01007804">
    <property type="protein sequence ID" value="GIY19893.1"/>
    <property type="molecule type" value="Genomic_DNA"/>
</dbReference>
<keyword evidence="2" id="KW-1185">Reference proteome</keyword>
<evidence type="ECO:0000313" key="2">
    <source>
        <dbReference type="Proteomes" id="UP001054945"/>
    </source>
</evidence>